<dbReference type="Proteomes" id="UP001057402">
    <property type="component" value="Chromosome 9"/>
</dbReference>
<comment type="caution">
    <text evidence="1">The sequence shown here is derived from an EMBL/GenBank/DDBJ whole genome shotgun (WGS) entry which is preliminary data.</text>
</comment>
<evidence type="ECO:0000313" key="2">
    <source>
        <dbReference type="Proteomes" id="UP001057402"/>
    </source>
</evidence>
<reference evidence="2" key="1">
    <citation type="journal article" date="2023" name="Front. Plant Sci.">
        <title>Chromosomal-level genome assembly of Melastoma candidum provides insights into trichome evolution.</title>
        <authorList>
            <person name="Zhong Y."/>
            <person name="Wu W."/>
            <person name="Sun C."/>
            <person name="Zou P."/>
            <person name="Liu Y."/>
            <person name="Dai S."/>
            <person name="Zhou R."/>
        </authorList>
    </citation>
    <scope>NUCLEOTIDE SEQUENCE [LARGE SCALE GENOMIC DNA]</scope>
</reference>
<evidence type="ECO:0000313" key="1">
    <source>
        <dbReference type="EMBL" id="KAI4324664.1"/>
    </source>
</evidence>
<proteinExistence type="predicted"/>
<name>A0ACB9MMM3_9MYRT</name>
<accession>A0ACB9MMM3</accession>
<dbReference type="EMBL" id="CM042888">
    <property type="protein sequence ID" value="KAI4324664.1"/>
    <property type="molecule type" value="Genomic_DNA"/>
</dbReference>
<protein>
    <submittedName>
        <fullName evidence="1">Uncharacterized protein</fullName>
    </submittedName>
</protein>
<gene>
    <name evidence="1" type="ORF">MLD38_030131</name>
</gene>
<organism evidence="1 2">
    <name type="scientific">Melastoma candidum</name>
    <dbReference type="NCBI Taxonomy" id="119954"/>
    <lineage>
        <taxon>Eukaryota</taxon>
        <taxon>Viridiplantae</taxon>
        <taxon>Streptophyta</taxon>
        <taxon>Embryophyta</taxon>
        <taxon>Tracheophyta</taxon>
        <taxon>Spermatophyta</taxon>
        <taxon>Magnoliopsida</taxon>
        <taxon>eudicotyledons</taxon>
        <taxon>Gunneridae</taxon>
        <taxon>Pentapetalae</taxon>
        <taxon>rosids</taxon>
        <taxon>malvids</taxon>
        <taxon>Myrtales</taxon>
        <taxon>Melastomataceae</taxon>
        <taxon>Melastomatoideae</taxon>
        <taxon>Melastomateae</taxon>
        <taxon>Melastoma</taxon>
    </lineage>
</organism>
<sequence length="134" mass="15076">MVLSDDYRYEACAPRTCSDVQFSNPFWISGQQPPYCGEPAFEISCEDNRPTLLISGKKFTAKNVFYSNNSLLLIDDIMYREPCGMPLSNWSLDGTPFDVSPQNQDLYIFYNCSTPSGLNHPPSHVVPILPSTHC</sequence>
<keyword evidence="2" id="KW-1185">Reference proteome</keyword>